<proteinExistence type="predicted"/>
<accession>A0A1M5K6Q6</accession>
<sequence length="33" mass="3770">MSTLLSISNEISMFYSRILVLLETMLMSGLVYL</sequence>
<keyword evidence="1" id="KW-1133">Transmembrane helix</keyword>
<feature type="transmembrane region" description="Helical" evidence="1">
    <location>
        <begin position="12"/>
        <end position="32"/>
    </location>
</feature>
<keyword evidence="3" id="KW-1185">Reference proteome</keyword>
<evidence type="ECO:0000313" key="2">
    <source>
        <dbReference type="EMBL" id="SHG48260.1"/>
    </source>
</evidence>
<dbReference type="AlphaFoldDB" id="A0A1M5K6Q6"/>
<evidence type="ECO:0000313" key="3">
    <source>
        <dbReference type="Proteomes" id="UP000184520"/>
    </source>
</evidence>
<dbReference type="STRING" id="634436.SAMN05216361_2381"/>
<name>A0A1M5K6Q6_9ALTE</name>
<organism evidence="2 3">
    <name type="scientific">Marisediminitalea aggregata</name>
    <dbReference type="NCBI Taxonomy" id="634436"/>
    <lineage>
        <taxon>Bacteria</taxon>
        <taxon>Pseudomonadati</taxon>
        <taxon>Pseudomonadota</taxon>
        <taxon>Gammaproteobacteria</taxon>
        <taxon>Alteromonadales</taxon>
        <taxon>Alteromonadaceae</taxon>
        <taxon>Marisediminitalea</taxon>
    </lineage>
</organism>
<protein>
    <submittedName>
        <fullName evidence="2">Uncharacterized protein</fullName>
    </submittedName>
</protein>
<keyword evidence="1" id="KW-0472">Membrane</keyword>
<reference evidence="3" key="1">
    <citation type="submission" date="2016-11" db="EMBL/GenBank/DDBJ databases">
        <authorList>
            <person name="Varghese N."/>
            <person name="Submissions S."/>
        </authorList>
    </citation>
    <scope>NUCLEOTIDE SEQUENCE [LARGE SCALE GENOMIC DNA]</scope>
    <source>
        <strain evidence="3">CGMCC 1.8995</strain>
    </source>
</reference>
<dbReference type="Proteomes" id="UP000184520">
    <property type="component" value="Unassembled WGS sequence"/>
</dbReference>
<keyword evidence="1" id="KW-0812">Transmembrane</keyword>
<evidence type="ECO:0000256" key="1">
    <source>
        <dbReference type="SAM" id="Phobius"/>
    </source>
</evidence>
<gene>
    <name evidence="2" type="ORF">SAMN05216361_2381</name>
</gene>
<dbReference type="EMBL" id="FQWD01000003">
    <property type="protein sequence ID" value="SHG48260.1"/>
    <property type="molecule type" value="Genomic_DNA"/>
</dbReference>